<dbReference type="Proteomes" id="UP000594263">
    <property type="component" value="Unplaced"/>
</dbReference>
<dbReference type="GO" id="GO:0005886">
    <property type="term" value="C:plasma membrane"/>
    <property type="evidence" value="ECO:0007669"/>
    <property type="project" value="TreeGrafter"/>
</dbReference>
<dbReference type="PANTHER" id="PTHR11709">
    <property type="entry name" value="MULTI-COPPER OXIDASE"/>
    <property type="match status" value="1"/>
</dbReference>
<protein>
    <recommendedName>
        <fullName evidence="8">Monocopper oxidase-like protein SKU5</fullName>
    </recommendedName>
</protein>
<sequence length="576" mass="63992">MMTVAMLLRVCCAGDPTVTHELRLSYATAAPMGVPQQVIAVNNKFPGPTINVTTNNQVVVNVWNNLDEGALLNWNGIQMRTNSWQDGVLGTNCPIPPGKNWTYRFQVKDQIGSFFYFPSLGLQRAAGGFGSFIVTNRPLIPIPFPMPDGDIEIFIGDWYNQNHTSIRRDLDAGKTLGVPDGVLINGKGPYRYNQTLVPAGIQFPTIRVDPGKTYRIRVHNVGISTSLNFRIQNHPLKLVETEGSYTQQQIYNDFDIHVGQSYSFLVTMDQNATSEFYIVASAVLVDGPLWERVTGVGILQYSNLRGSASGPLPPGPDDRWYKSRSMNQALSVRTNGSASGARPNPQGSFRYGQINVTDFYLIESRPLLKINGSLRSTLNNISFRNPSMPIRLADLNKVKGVYKTDFPSHTTGRQPSLGVQLVNATYKGFIEVVLQNNDTAIHSFHLDGYSFFMVGMGYGNWAEDQRGSYNRWDGISRSTTQVYPGAWTAIQISLDNAGAWNFRSQNLDRWYQGEETYFLILNPEKTNKTEMSPPENVRYCGALESRNQESSSAGFSAHAELLVTILAALLVAILTL</sequence>
<comment type="similarity">
    <text evidence="1">Belongs to the multicopper oxidase family.</text>
</comment>
<evidence type="ECO:0000259" key="3">
    <source>
        <dbReference type="Pfam" id="PF00394"/>
    </source>
</evidence>
<dbReference type="FunFam" id="2.60.40.420:FF:000016">
    <property type="entry name" value="Monocopper oxidase-like protein"/>
    <property type="match status" value="1"/>
</dbReference>
<dbReference type="Gene3D" id="2.60.40.420">
    <property type="entry name" value="Cupredoxins - blue copper proteins"/>
    <property type="match status" value="3"/>
</dbReference>
<dbReference type="FunFam" id="2.60.40.420:FF:000012">
    <property type="entry name" value="Monocopper oxidase-like protein"/>
    <property type="match status" value="1"/>
</dbReference>
<dbReference type="Pfam" id="PF07731">
    <property type="entry name" value="Cu-oxidase_2"/>
    <property type="match status" value="1"/>
</dbReference>
<organism evidence="6 7">
    <name type="scientific">Kalanchoe fedtschenkoi</name>
    <name type="common">Lavender scallops</name>
    <name type="synonym">South American air plant</name>
    <dbReference type="NCBI Taxonomy" id="63787"/>
    <lineage>
        <taxon>Eukaryota</taxon>
        <taxon>Viridiplantae</taxon>
        <taxon>Streptophyta</taxon>
        <taxon>Embryophyta</taxon>
        <taxon>Tracheophyta</taxon>
        <taxon>Spermatophyta</taxon>
        <taxon>Magnoliopsida</taxon>
        <taxon>eudicotyledons</taxon>
        <taxon>Gunneridae</taxon>
        <taxon>Pentapetalae</taxon>
        <taxon>Saxifragales</taxon>
        <taxon>Crassulaceae</taxon>
        <taxon>Kalanchoe</taxon>
    </lineage>
</organism>
<evidence type="ECO:0000256" key="2">
    <source>
        <dbReference type="ARBA" id="ARBA00023180"/>
    </source>
</evidence>
<dbReference type="PANTHER" id="PTHR11709:SF270">
    <property type="entry name" value="MONOCOPPER OXIDASE-LIKE PROTEIN SKS1"/>
    <property type="match status" value="1"/>
</dbReference>
<dbReference type="SUPFAM" id="SSF49503">
    <property type="entry name" value="Cupredoxins"/>
    <property type="match status" value="3"/>
</dbReference>
<name>A0A7N0U5V5_KALFE</name>
<dbReference type="AlphaFoldDB" id="A0A7N0U5V5"/>
<reference evidence="6" key="1">
    <citation type="submission" date="2021-01" db="UniProtKB">
        <authorList>
            <consortium name="EnsemblPlants"/>
        </authorList>
    </citation>
    <scope>IDENTIFICATION</scope>
</reference>
<dbReference type="Gramene" id="Kaladp0055s0396.1.v1.1">
    <property type="protein sequence ID" value="Kaladp0055s0396.1.v1.1"/>
    <property type="gene ID" value="Kaladp0055s0396.v1.1"/>
</dbReference>
<evidence type="ECO:0000259" key="4">
    <source>
        <dbReference type="Pfam" id="PF07731"/>
    </source>
</evidence>
<keyword evidence="2" id="KW-0325">Glycoprotein</keyword>
<keyword evidence="7" id="KW-1185">Reference proteome</keyword>
<feature type="domain" description="Plastocyanin-like" evidence="5">
    <location>
        <begin position="26"/>
        <end position="137"/>
    </location>
</feature>
<feature type="domain" description="Plastocyanin-like" evidence="3">
    <location>
        <begin position="153"/>
        <end position="303"/>
    </location>
</feature>
<dbReference type="GO" id="GO:0016491">
    <property type="term" value="F:oxidoreductase activity"/>
    <property type="evidence" value="ECO:0007669"/>
    <property type="project" value="InterPro"/>
</dbReference>
<dbReference type="InterPro" id="IPR011706">
    <property type="entry name" value="Cu-oxidase_C"/>
</dbReference>
<dbReference type="InterPro" id="IPR011707">
    <property type="entry name" value="Cu-oxidase-like_N"/>
</dbReference>
<dbReference type="InterPro" id="IPR045087">
    <property type="entry name" value="Cu-oxidase_fam"/>
</dbReference>
<dbReference type="GO" id="GO:0005507">
    <property type="term" value="F:copper ion binding"/>
    <property type="evidence" value="ECO:0007669"/>
    <property type="project" value="InterPro"/>
</dbReference>
<evidence type="ECO:0008006" key="8">
    <source>
        <dbReference type="Google" id="ProtNLM"/>
    </source>
</evidence>
<dbReference type="InterPro" id="IPR008972">
    <property type="entry name" value="Cupredoxin"/>
</dbReference>
<evidence type="ECO:0000313" key="6">
    <source>
        <dbReference type="EnsemblPlants" id="Kaladp0055s0396.1.v1.1"/>
    </source>
</evidence>
<dbReference type="Pfam" id="PF07732">
    <property type="entry name" value="Cu-oxidase_3"/>
    <property type="match status" value="1"/>
</dbReference>
<dbReference type="EnsemblPlants" id="Kaladp0055s0396.1.v1.1">
    <property type="protein sequence ID" value="Kaladp0055s0396.1.v1.1"/>
    <property type="gene ID" value="Kaladp0055s0396.v1.1"/>
</dbReference>
<feature type="domain" description="Plastocyanin-like" evidence="4">
    <location>
        <begin position="389"/>
        <end position="522"/>
    </location>
</feature>
<dbReference type="Pfam" id="PF00394">
    <property type="entry name" value="Cu-oxidase"/>
    <property type="match status" value="1"/>
</dbReference>
<dbReference type="InterPro" id="IPR001117">
    <property type="entry name" value="Cu-oxidase_2nd"/>
</dbReference>
<evidence type="ECO:0000256" key="1">
    <source>
        <dbReference type="ARBA" id="ARBA00010609"/>
    </source>
</evidence>
<evidence type="ECO:0000259" key="5">
    <source>
        <dbReference type="Pfam" id="PF07732"/>
    </source>
</evidence>
<proteinExistence type="inferred from homology"/>
<accession>A0A7N0U5V5</accession>
<evidence type="ECO:0000313" key="7">
    <source>
        <dbReference type="Proteomes" id="UP000594263"/>
    </source>
</evidence>